<name>A0A3N2DQ39_9GAMM</name>
<protein>
    <recommendedName>
        <fullName evidence="3">P pilus assembly chaperone PapD</fullName>
    </recommendedName>
</protein>
<gene>
    <name evidence="1" type="ORF">EDC56_2349</name>
</gene>
<evidence type="ECO:0000313" key="1">
    <source>
        <dbReference type="EMBL" id="ROS01900.1"/>
    </source>
</evidence>
<dbReference type="InterPro" id="IPR013783">
    <property type="entry name" value="Ig-like_fold"/>
</dbReference>
<proteinExistence type="predicted"/>
<dbReference type="EMBL" id="RKHR01000004">
    <property type="protein sequence ID" value="ROS01900.1"/>
    <property type="molecule type" value="Genomic_DNA"/>
</dbReference>
<dbReference type="AlphaFoldDB" id="A0A3N2DQ39"/>
<evidence type="ECO:0000313" key="2">
    <source>
        <dbReference type="Proteomes" id="UP000275394"/>
    </source>
</evidence>
<dbReference type="RefSeq" id="WP_123712651.1">
    <property type="nucleotide sequence ID" value="NZ_RKHR01000004.1"/>
</dbReference>
<comment type="caution">
    <text evidence="1">The sequence shown here is derived from an EMBL/GenBank/DDBJ whole genome shotgun (WGS) entry which is preliminary data.</text>
</comment>
<evidence type="ECO:0008006" key="3">
    <source>
        <dbReference type="Google" id="ProtNLM"/>
    </source>
</evidence>
<dbReference type="Proteomes" id="UP000275394">
    <property type="component" value="Unassembled WGS sequence"/>
</dbReference>
<dbReference type="OrthoDB" id="7630309at2"/>
<dbReference type="InterPro" id="IPR008962">
    <property type="entry name" value="PapD-like_sf"/>
</dbReference>
<dbReference type="SUPFAM" id="SSF49354">
    <property type="entry name" value="PapD-like"/>
    <property type="match status" value="1"/>
</dbReference>
<sequence>MRLLDKAPALIFPLLLASQLSFAGIALSSIIIDMPPSSKPYTDITVFNDDKAANAYVIVELYEVINPGTDHEQRRFVQDPKSVSLLISPNKFVILPGGRKQVRIVDIKGPGDSDRIYRAIFKPVVGDTEAASTGVKIMIAYETLILRRPKQPDYTVQAKRQGRQLTFTHTGNSATKLESVYHCAQGQSLKQQNCTELKGARLYADNKLTLTTPAGGEVFYELVTADKRLKNSLR</sequence>
<organism evidence="1 2">
    <name type="scientific">Sinobacterium caligoides</name>
    <dbReference type="NCBI Taxonomy" id="933926"/>
    <lineage>
        <taxon>Bacteria</taxon>
        <taxon>Pseudomonadati</taxon>
        <taxon>Pseudomonadota</taxon>
        <taxon>Gammaproteobacteria</taxon>
        <taxon>Cellvibrionales</taxon>
        <taxon>Spongiibacteraceae</taxon>
        <taxon>Sinobacterium</taxon>
    </lineage>
</organism>
<reference evidence="1 2" key="1">
    <citation type="submission" date="2018-11" db="EMBL/GenBank/DDBJ databases">
        <title>Genomic Encyclopedia of Type Strains, Phase IV (KMG-IV): sequencing the most valuable type-strain genomes for metagenomic binning, comparative biology and taxonomic classification.</title>
        <authorList>
            <person name="Goeker M."/>
        </authorList>
    </citation>
    <scope>NUCLEOTIDE SEQUENCE [LARGE SCALE GENOMIC DNA]</scope>
    <source>
        <strain evidence="1 2">DSM 100316</strain>
    </source>
</reference>
<accession>A0A3N2DQ39</accession>
<keyword evidence="2" id="KW-1185">Reference proteome</keyword>
<dbReference type="Gene3D" id="2.60.40.10">
    <property type="entry name" value="Immunoglobulins"/>
    <property type="match status" value="1"/>
</dbReference>